<keyword evidence="2" id="KW-0472">Membrane</keyword>
<organism evidence="3 4">
    <name type="scientific">Catellatospora aurea</name>
    <dbReference type="NCBI Taxonomy" id="1337874"/>
    <lineage>
        <taxon>Bacteria</taxon>
        <taxon>Bacillati</taxon>
        <taxon>Actinomycetota</taxon>
        <taxon>Actinomycetes</taxon>
        <taxon>Micromonosporales</taxon>
        <taxon>Micromonosporaceae</taxon>
        <taxon>Catellatospora</taxon>
    </lineage>
</organism>
<evidence type="ECO:0000313" key="3">
    <source>
        <dbReference type="EMBL" id="MFC7243297.1"/>
    </source>
</evidence>
<comment type="caution">
    <text evidence="3">The sequence shown here is derived from an EMBL/GenBank/DDBJ whole genome shotgun (WGS) entry which is preliminary data.</text>
</comment>
<name>A0ABW2GTQ3_9ACTN</name>
<sequence length="352" mass="37088">MSEPVEIAQYAAQVGAALADLPEQARNDLLEDLPAHLAEVAAEIEAEGGGVSLTERLGPPSMYAAELRATLGHTGGPSRRFAWAGRAASRARTRWAGLDRRLGPIIGYQRLGEFLALLRPAWWVVRGWLAVMLVAQLWRDGDGLGLLPRFEGSTVLGLLVLAAFVVGSIWLGRRTAAVPPTRRRDRVALGAATAVVVVFGLGLWVAADDRLVGSSWQESTPTSWVGDPYQQVNDVFVLGPDGQIIQGARLVDQDGSPVVLGYCAQRFGWEGPGGGGRGWEWRVVYPSCPDLTAPQLPWVAVSPEPVPWQTPAAGTPSAGPSPSGTPSPSVSAPTPAATPSGTPAPRPSPSGQ</sequence>
<feature type="transmembrane region" description="Helical" evidence="2">
    <location>
        <begin position="187"/>
        <end position="207"/>
    </location>
</feature>
<evidence type="ECO:0000256" key="1">
    <source>
        <dbReference type="SAM" id="MobiDB-lite"/>
    </source>
</evidence>
<protein>
    <submittedName>
        <fullName evidence="3">Uncharacterized protein</fullName>
    </submittedName>
</protein>
<dbReference type="RefSeq" id="WP_376806515.1">
    <property type="nucleotide sequence ID" value="NZ_JBHTAC010000010.1"/>
</dbReference>
<proteinExistence type="predicted"/>
<feature type="region of interest" description="Disordered" evidence="1">
    <location>
        <begin position="304"/>
        <end position="352"/>
    </location>
</feature>
<feature type="compositionally biased region" description="Pro residues" evidence="1">
    <location>
        <begin position="342"/>
        <end position="352"/>
    </location>
</feature>
<keyword evidence="2" id="KW-0812">Transmembrane</keyword>
<evidence type="ECO:0000313" key="4">
    <source>
        <dbReference type="Proteomes" id="UP001596392"/>
    </source>
</evidence>
<keyword evidence="2" id="KW-1133">Transmembrane helix</keyword>
<feature type="compositionally biased region" description="Low complexity" evidence="1">
    <location>
        <begin position="310"/>
        <end position="341"/>
    </location>
</feature>
<feature type="transmembrane region" description="Helical" evidence="2">
    <location>
        <begin position="120"/>
        <end position="138"/>
    </location>
</feature>
<dbReference type="Proteomes" id="UP001596392">
    <property type="component" value="Unassembled WGS sequence"/>
</dbReference>
<keyword evidence="4" id="KW-1185">Reference proteome</keyword>
<accession>A0ABW2GTQ3</accession>
<reference evidence="4" key="1">
    <citation type="journal article" date="2019" name="Int. J. Syst. Evol. Microbiol.">
        <title>The Global Catalogue of Microorganisms (GCM) 10K type strain sequencing project: providing services to taxonomists for standard genome sequencing and annotation.</title>
        <authorList>
            <consortium name="The Broad Institute Genomics Platform"/>
            <consortium name="The Broad Institute Genome Sequencing Center for Infectious Disease"/>
            <person name="Wu L."/>
            <person name="Ma J."/>
        </authorList>
    </citation>
    <scope>NUCLEOTIDE SEQUENCE [LARGE SCALE GENOMIC DNA]</scope>
    <source>
        <strain evidence="4">CGMCC 1.9106</strain>
    </source>
</reference>
<gene>
    <name evidence="3" type="ORF">ACFQO7_12490</name>
</gene>
<dbReference type="EMBL" id="JBHTAC010000010">
    <property type="protein sequence ID" value="MFC7243297.1"/>
    <property type="molecule type" value="Genomic_DNA"/>
</dbReference>
<evidence type="ECO:0000256" key="2">
    <source>
        <dbReference type="SAM" id="Phobius"/>
    </source>
</evidence>
<feature type="transmembrane region" description="Helical" evidence="2">
    <location>
        <begin position="150"/>
        <end position="171"/>
    </location>
</feature>